<keyword evidence="3" id="KW-1185">Reference proteome</keyword>
<dbReference type="Proteomes" id="UP000051236">
    <property type="component" value="Unassembled WGS sequence"/>
</dbReference>
<feature type="transmembrane region" description="Helical" evidence="1">
    <location>
        <begin position="73"/>
        <end position="93"/>
    </location>
</feature>
<feature type="transmembrane region" description="Helical" evidence="1">
    <location>
        <begin position="43"/>
        <end position="61"/>
    </location>
</feature>
<organism evidence="2 3">
    <name type="scientific">Agrilactobacillus composti DSM 18527 = JCM 14202</name>
    <dbReference type="NCBI Taxonomy" id="1423734"/>
    <lineage>
        <taxon>Bacteria</taxon>
        <taxon>Bacillati</taxon>
        <taxon>Bacillota</taxon>
        <taxon>Bacilli</taxon>
        <taxon>Lactobacillales</taxon>
        <taxon>Lactobacillaceae</taxon>
        <taxon>Agrilactobacillus</taxon>
    </lineage>
</organism>
<name>X0PS14_9LACO</name>
<feature type="transmembrane region" description="Helical" evidence="1">
    <location>
        <begin position="7"/>
        <end position="28"/>
    </location>
</feature>
<evidence type="ECO:0000313" key="2">
    <source>
        <dbReference type="EMBL" id="KRM33349.1"/>
    </source>
</evidence>
<dbReference type="RefSeq" id="WP_035454006.1">
    <property type="nucleotide sequence ID" value="NZ_AZGA01000054.1"/>
</dbReference>
<sequence length="129" mass="13927">MSRTTRFLKIAIGISSLAAILFIFLPSLDPIGSSASQLFNENFFVTLSFMLGLQLINLLLLRFSNKAAKIAGIIINILLGFGALSTFAAYLFLRGATFVTFGILLTTIGFIVAFGLNALISTRPTPSFQ</sequence>
<keyword evidence="1" id="KW-0812">Transmembrane</keyword>
<keyword evidence="1" id="KW-0472">Membrane</keyword>
<keyword evidence="1" id="KW-1133">Transmembrane helix</keyword>
<dbReference type="EMBL" id="AZGA01000054">
    <property type="protein sequence ID" value="KRM33349.1"/>
    <property type="molecule type" value="Genomic_DNA"/>
</dbReference>
<accession>X0PS14</accession>
<comment type="caution">
    <text evidence="2">The sequence shown here is derived from an EMBL/GenBank/DDBJ whole genome shotgun (WGS) entry which is preliminary data.</text>
</comment>
<feature type="transmembrane region" description="Helical" evidence="1">
    <location>
        <begin position="99"/>
        <end position="120"/>
    </location>
</feature>
<reference evidence="2 3" key="1">
    <citation type="journal article" date="2015" name="Genome Announc.">
        <title>Expanding the biotechnology potential of lactobacilli through comparative genomics of 213 strains and associated genera.</title>
        <authorList>
            <person name="Sun Z."/>
            <person name="Harris H.M."/>
            <person name="McCann A."/>
            <person name="Guo C."/>
            <person name="Argimon S."/>
            <person name="Zhang W."/>
            <person name="Yang X."/>
            <person name="Jeffery I.B."/>
            <person name="Cooney J.C."/>
            <person name="Kagawa T.F."/>
            <person name="Liu W."/>
            <person name="Song Y."/>
            <person name="Salvetti E."/>
            <person name="Wrobel A."/>
            <person name="Rasinkangas P."/>
            <person name="Parkhill J."/>
            <person name="Rea M.C."/>
            <person name="O'Sullivan O."/>
            <person name="Ritari J."/>
            <person name="Douillard F.P."/>
            <person name="Paul Ross R."/>
            <person name="Yang R."/>
            <person name="Briner A.E."/>
            <person name="Felis G.E."/>
            <person name="de Vos W.M."/>
            <person name="Barrangou R."/>
            <person name="Klaenhammer T.R."/>
            <person name="Caufield P.W."/>
            <person name="Cui Y."/>
            <person name="Zhang H."/>
            <person name="O'Toole P.W."/>
        </authorList>
    </citation>
    <scope>NUCLEOTIDE SEQUENCE [LARGE SCALE GENOMIC DNA]</scope>
    <source>
        <strain evidence="2 3">DSM 18527</strain>
    </source>
</reference>
<gene>
    <name evidence="2" type="ORF">FC83_GL002917</name>
</gene>
<dbReference type="AlphaFoldDB" id="X0PS14"/>
<dbReference type="PATRIC" id="fig|1423734.3.peg.2966"/>
<protein>
    <submittedName>
        <fullName evidence="2">Uncharacterized protein</fullName>
    </submittedName>
</protein>
<evidence type="ECO:0000256" key="1">
    <source>
        <dbReference type="SAM" id="Phobius"/>
    </source>
</evidence>
<evidence type="ECO:0000313" key="3">
    <source>
        <dbReference type="Proteomes" id="UP000051236"/>
    </source>
</evidence>
<proteinExistence type="predicted"/>